<feature type="domain" description="AMP-dependent synthetase/ligase" evidence="3">
    <location>
        <begin position="37"/>
        <end position="408"/>
    </location>
</feature>
<name>G9PAX7_HYPAI</name>
<evidence type="ECO:0000313" key="6">
    <source>
        <dbReference type="Proteomes" id="UP000005426"/>
    </source>
</evidence>
<dbReference type="SUPFAM" id="SSF56801">
    <property type="entry name" value="Acetyl-CoA synthetase-like"/>
    <property type="match status" value="1"/>
</dbReference>
<evidence type="ECO:0000259" key="4">
    <source>
        <dbReference type="Pfam" id="PF13193"/>
    </source>
</evidence>
<dbReference type="Gene3D" id="3.40.50.12780">
    <property type="entry name" value="N-terminal domain of ligase-like"/>
    <property type="match status" value="1"/>
</dbReference>
<dbReference type="STRING" id="452589.G9PAX7"/>
<dbReference type="InterPro" id="IPR020845">
    <property type="entry name" value="AMP-binding_CS"/>
</dbReference>
<dbReference type="InterPro" id="IPR000873">
    <property type="entry name" value="AMP-dep_synth/lig_dom"/>
</dbReference>
<evidence type="ECO:0000256" key="1">
    <source>
        <dbReference type="ARBA" id="ARBA00006432"/>
    </source>
</evidence>
<keyword evidence="2" id="KW-0436">Ligase</keyword>
<evidence type="ECO:0000313" key="5">
    <source>
        <dbReference type="EMBL" id="EHK40159.1"/>
    </source>
</evidence>
<dbReference type="InterPro" id="IPR042099">
    <property type="entry name" value="ANL_N_sf"/>
</dbReference>
<accession>G9PAX7</accession>
<feature type="domain" description="AMP-binding enzyme C-terminal" evidence="4">
    <location>
        <begin position="467"/>
        <end position="544"/>
    </location>
</feature>
<dbReference type="GO" id="GO:0016405">
    <property type="term" value="F:CoA-ligase activity"/>
    <property type="evidence" value="ECO:0007669"/>
    <property type="project" value="TreeGrafter"/>
</dbReference>
<dbReference type="Pfam" id="PF13193">
    <property type="entry name" value="AMP-binding_C"/>
    <property type="match status" value="1"/>
</dbReference>
<dbReference type="PANTHER" id="PTHR24096:SF149">
    <property type="entry name" value="AMP-BINDING DOMAIN-CONTAINING PROTEIN-RELATED"/>
    <property type="match status" value="1"/>
</dbReference>
<evidence type="ECO:0000259" key="3">
    <source>
        <dbReference type="Pfam" id="PF00501"/>
    </source>
</evidence>
<dbReference type="PANTHER" id="PTHR24096">
    <property type="entry name" value="LONG-CHAIN-FATTY-ACID--COA LIGASE"/>
    <property type="match status" value="1"/>
</dbReference>
<dbReference type="OrthoDB" id="6509636at2759"/>
<dbReference type="InterPro" id="IPR045851">
    <property type="entry name" value="AMP-bd_C_sf"/>
</dbReference>
<dbReference type="AlphaFoldDB" id="G9PAX7"/>
<dbReference type="EMBL" id="ABDG02000028">
    <property type="protein sequence ID" value="EHK40159.1"/>
    <property type="molecule type" value="Genomic_DNA"/>
</dbReference>
<dbReference type="Gene3D" id="3.30.300.30">
    <property type="match status" value="1"/>
</dbReference>
<keyword evidence="6" id="KW-1185">Reference proteome</keyword>
<dbReference type="OMA" id="WMGKYEW"/>
<dbReference type="FunFam" id="3.30.300.30:FF:000007">
    <property type="entry name" value="4-coumarate--CoA ligase 2"/>
    <property type="match status" value="1"/>
</dbReference>
<dbReference type="HOGENOM" id="CLU_000022_59_2_1"/>
<organism evidence="5 6">
    <name type="scientific">Hypocrea atroviridis (strain ATCC 20476 / IMI 206040)</name>
    <name type="common">Trichoderma atroviride</name>
    <dbReference type="NCBI Taxonomy" id="452589"/>
    <lineage>
        <taxon>Eukaryota</taxon>
        <taxon>Fungi</taxon>
        <taxon>Dikarya</taxon>
        <taxon>Ascomycota</taxon>
        <taxon>Pezizomycotina</taxon>
        <taxon>Sordariomycetes</taxon>
        <taxon>Hypocreomycetidae</taxon>
        <taxon>Hypocreales</taxon>
        <taxon>Hypocreaceae</taxon>
        <taxon>Trichoderma</taxon>
    </lineage>
</organism>
<dbReference type="eggNOG" id="KOG1176">
    <property type="taxonomic scope" value="Eukaryota"/>
</dbReference>
<proteinExistence type="inferred from homology"/>
<reference evidence="5 6" key="1">
    <citation type="journal article" date="2011" name="Genome Biol.">
        <title>Comparative genome sequence analysis underscores mycoparasitism as the ancestral life style of Trichoderma.</title>
        <authorList>
            <person name="Kubicek C.P."/>
            <person name="Herrera-Estrella A."/>
            <person name="Seidl-Seiboth V."/>
            <person name="Martinez D.A."/>
            <person name="Druzhinina I.S."/>
            <person name="Thon M."/>
            <person name="Zeilinger S."/>
            <person name="Casas-Flores S."/>
            <person name="Horwitz B.A."/>
            <person name="Mukherjee P.K."/>
            <person name="Mukherjee M."/>
            <person name="Kredics L."/>
            <person name="Alcaraz L.D."/>
            <person name="Aerts A."/>
            <person name="Antal Z."/>
            <person name="Atanasova L."/>
            <person name="Cervantes-Badillo M.G."/>
            <person name="Challacombe J."/>
            <person name="Chertkov O."/>
            <person name="McCluskey K."/>
            <person name="Coulpier F."/>
            <person name="Deshpande N."/>
            <person name="von Doehren H."/>
            <person name="Ebbole D.J."/>
            <person name="Esquivel-Naranjo E.U."/>
            <person name="Fekete E."/>
            <person name="Flipphi M."/>
            <person name="Glaser F."/>
            <person name="Gomez-Rodriguez E.Y."/>
            <person name="Gruber S."/>
            <person name="Han C."/>
            <person name="Henrissat B."/>
            <person name="Hermosa R."/>
            <person name="Hernandez-Onate M."/>
            <person name="Karaffa L."/>
            <person name="Kosti I."/>
            <person name="Le Crom S."/>
            <person name="Lindquist E."/>
            <person name="Lucas S."/>
            <person name="Luebeck M."/>
            <person name="Luebeck P.S."/>
            <person name="Margeot A."/>
            <person name="Metz B."/>
            <person name="Misra M."/>
            <person name="Nevalainen H."/>
            <person name="Omann M."/>
            <person name="Packer N."/>
            <person name="Perrone G."/>
            <person name="Uresti-Rivera E.E."/>
            <person name="Salamov A."/>
            <person name="Schmoll M."/>
            <person name="Seiboth B."/>
            <person name="Shapiro H."/>
            <person name="Sukno S."/>
            <person name="Tamayo-Ramos J.A."/>
            <person name="Tisch D."/>
            <person name="Wiest A."/>
            <person name="Wilkinson H.H."/>
            <person name="Zhang M."/>
            <person name="Coutinho P.M."/>
            <person name="Kenerley C.M."/>
            <person name="Monte E."/>
            <person name="Baker S.E."/>
            <person name="Grigoriev I.V."/>
        </authorList>
    </citation>
    <scope>NUCLEOTIDE SEQUENCE [LARGE SCALE GENOMIC DNA]</scope>
    <source>
        <strain evidence="6">ATCC 20476 / IMI 206040</strain>
    </source>
</reference>
<sequence length="560" mass="61658">MIYSHPRRLEYPNVDLLTFLFDYKGCQAKEDTPIFAEAKYPTQVITKAKARDLTRQIAYFLRHQYGIGKDGPDKDIVVTISTGQSALGCIFYAVLAAEGIYSAASPSSTASDLTRQIHDGPASLVICSEDLKDVVLSSTHDAGIPARNVLVLSSYPEIQLKSADGTVECDFEGSLDWRRITDQKELEYSKACILYSSGTTGLPKGVLISHQNLVSVCYFPALLDLEGWKRVGHNFHRSTLGHLPAAHIAGILSYFLKCFYDGGIVYWMPRFNIDDFIRHTAELKVTYFFTVPPVYMAIAKNPAVTDQFKSVEYGVAGAAPMSYDLQQSATNKLKGEVTQVWGMSESTGVVTYTPPDRHDTVGSLSPLMPNKAVANLLPRLVDENDNDVEIGQPGEALLKGPMITKGYHNNPEATESSFTADGYLRTGDILRVEGDLLYIVDRKKASNSLKCNMELIKYKGMQVAPAELEGVLIAHPSVFDAGVIATQRGEEEVPMAYVVLVPGEKGNVSETELVDYVAGKVANHKRLRGGVAFTDVIPRNPTGKILRRELRALHNRRSKL</sequence>
<dbReference type="Proteomes" id="UP000005426">
    <property type="component" value="Unassembled WGS sequence"/>
</dbReference>
<dbReference type="PROSITE" id="PS00455">
    <property type="entry name" value="AMP_BINDING"/>
    <property type="match status" value="1"/>
</dbReference>
<gene>
    <name evidence="5" type="ORF">TRIATDRAFT_41913</name>
</gene>
<protein>
    <submittedName>
        <fullName evidence="5">Uncharacterized protein</fullName>
    </submittedName>
</protein>
<comment type="similarity">
    <text evidence="1">Belongs to the ATP-dependent AMP-binding enzyme family.</text>
</comment>
<comment type="caution">
    <text evidence="5">The sequence shown here is derived from an EMBL/GenBank/DDBJ whole genome shotgun (WGS) entry which is preliminary data.</text>
</comment>
<dbReference type="Pfam" id="PF00501">
    <property type="entry name" value="AMP-binding"/>
    <property type="match status" value="1"/>
</dbReference>
<dbReference type="InterPro" id="IPR025110">
    <property type="entry name" value="AMP-bd_C"/>
</dbReference>
<dbReference type="GO" id="GO:0019748">
    <property type="term" value="P:secondary metabolic process"/>
    <property type="evidence" value="ECO:0007669"/>
    <property type="project" value="TreeGrafter"/>
</dbReference>
<evidence type="ECO:0000256" key="2">
    <source>
        <dbReference type="ARBA" id="ARBA00022598"/>
    </source>
</evidence>